<evidence type="ECO:0000313" key="3">
    <source>
        <dbReference type="Proteomes" id="UP001595379"/>
    </source>
</evidence>
<feature type="transmembrane region" description="Helical" evidence="1">
    <location>
        <begin position="110"/>
        <end position="130"/>
    </location>
</feature>
<protein>
    <submittedName>
        <fullName evidence="2">DUF3667 domain-containing protein</fullName>
    </submittedName>
</protein>
<sequence>MSGPDIIDNAVTDAVAADAVFSENERRKSAFAPAGDAGHCSNCDTALKGPICHSCGQDADTFHRPVWSLAMEVLDGLFAFDGRFWRTIPPLIFRPGRITRHYLTGVRARYVQPFRLFIVASLAFFLVFSIDSSMFNGSNADGEQLAETERGLAQIEEDNPVIAGPLALARERIGEADEAARAIEADPLVRALQQQQSRDEMERSVREALLPEDYPDAANEQGAADPVTRELGNGTTLTVDAEGAEWLPYSARSFLADRIGHVIQDPDSWWRSVQVWTPRMIFVLLPIYALLLALMHFWKRGVFYYDHLVVSLHFHSFLFFLMTALILASPLIGGWGIVAFILWSNFYLYRLHRRVYLHGRFTSVARVIVLDLVYMVVLSIAFLALLAVGLFFA</sequence>
<dbReference type="RefSeq" id="WP_343164101.1">
    <property type="nucleotide sequence ID" value="NZ_JBHRSV010000001.1"/>
</dbReference>
<dbReference type="Proteomes" id="UP001595379">
    <property type="component" value="Unassembled WGS sequence"/>
</dbReference>
<feature type="transmembrane region" description="Helical" evidence="1">
    <location>
        <begin position="364"/>
        <end position="392"/>
    </location>
</feature>
<dbReference type="Pfam" id="PF12412">
    <property type="entry name" value="DUF3667"/>
    <property type="match status" value="1"/>
</dbReference>
<feature type="transmembrane region" description="Helical" evidence="1">
    <location>
        <begin position="318"/>
        <end position="343"/>
    </location>
</feature>
<organism evidence="2 3">
    <name type="scientific">Hyphobacterium vulgare</name>
    <dbReference type="NCBI Taxonomy" id="1736751"/>
    <lineage>
        <taxon>Bacteria</taxon>
        <taxon>Pseudomonadati</taxon>
        <taxon>Pseudomonadota</taxon>
        <taxon>Alphaproteobacteria</taxon>
        <taxon>Maricaulales</taxon>
        <taxon>Maricaulaceae</taxon>
        <taxon>Hyphobacterium</taxon>
    </lineage>
</organism>
<comment type="caution">
    <text evidence="2">The sequence shown here is derived from an EMBL/GenBank/DDBJ whole genome shotgun (WGS) entry which is preliminary data.</text>
</comment>
<dbReference type="EMBL" id="JBHRSV010000001">
    <property type="protein sequence ID" value="MFC2925224.1"/>
    <property type="molecule type" value="Genomic_DNA"/>
</dbReference>
<name>A0ABV6ZV27_9PROT</name>
<keyword evidence="1" id="KW-0812">Transmembrane</keyword>
<gene>
    <name evidence="2" type="ORF">ACFOOR_03810</name>
</gene>
<evidence type="ECO:0000313" key="2">
    <source>
        <dbReference type="EMBL" id="MFC2925224.1"/>
    </source>
</evidence>
<dbReference type="InterPro" id="IPR022134">
    <property type="entry name" value="DUF3667"/>
</dbReference>
<keyword evidence="1" id="KW-1133">Transmembrane helix</keyword>
<evidence type="ECO:0000256" key="1">
    <source>
        <dbReference type="SAM" id="Phobius"/>
    </source>
</evidence>
<accession>A0ABV6ZV27</accession>
<keyword evidence="3" id="KW-1185">Reference proteome</keyword>
<keyword evidence="1" id="KW-0472">Membrane</keyword>
<reference evidence="3" key="1">
    <citation type="journal article" date="2019" name="Int. J. Syst. Evol. Microbiol.">
        <title>The Global Catalogue of Microorganisms (GCM) 10K type strain sequencing project: providing services to taxonomists for standard genome sequencing and annotation.</title>
        <authorList>
            <consortium name="The Broad Institute Genomics Platform"/>
            <consortium name="The Broad Institute Genome Sequencing Center for Infectious Disease"/>
            <person name="Wu L."/>
            <person name="Ma J."/>
        </authorList>
    </citation>
    <scope>NUCLEOTIDE SEQUENCE [LARGE SCALE GENOMIC DNA]</scope>
    <source>
        <strain evidence="3">KCTC 52487</strain>
    </source>
</reference>
<proteinExistence type="predicted"/>
<feature type="transmembrane region" description="Helical" evidence="1">
    <location>
        <begin position="280"/>
        <end position="298"/>
    </location>
</feature>